<dbReference type="AlphaFoldDB" id="A0A0D1YPQ0"/>
<dbReference type="SUPFAM" id="SSF51735">
    <property type="entry name" value="NAD(P)-binding Rossmann-fold domains"/>
    <property type="match status" value="1"/>
</dbReference>
<dbReference type="Pfam" id="PF02894">
    <property type="entry name" value="GFO_IDH_MocA_C"/>
    <property type="match status" value="1"/>
</dbReference>
<proteinExistence type="inferred from homology"/>
<protein>
    <recommendedName>
        <fullName evidence="7">Oxidoreductase</fullName>
    </recommendedName>
</protein>
<dbReference type="Proteomes" id="UP000053599">
    <property type="component" value="Unassembled WGS sequence"/>
</dbReference>
<organism evidence="5 6">
    <name type="scientific">Exophiala sideris</name>
    <dbReference type="NCBI Taxonomy" id="1016849"/>
    <lineage>
        <taxon>Eukaryota</taxon>
        <taxon>Fungi</taxon>
        <taxon>Dikarya</taxon>
        <taxon>Ascomycota</taxon>
        <taxon>Pezizomycotina</taxon>
        <taxon>Eurotiomycetes</taxon>
        <taxon>Chaetothyriomycetidae</taxon>
        <taxon>Chaetothyriales</taxon>
        <taxon>Herpotrichiellaceae</taxon>
        <taxon>Exophiala</taxon>
    </lineage>
</organism>
<dbReference type="InterPro" id="IPR004104">
    <property type="entry name" value="Gfo/Idh/MocA-like_OxRdtase_C"/>
</dbReference>
<dbReference type="InterPro" id="IPR051317">
    <property type="entry name" value="Gfo/Idh/MocA_oxidoreduct"/>
</dbReference>
<dbReference type="InterPro" id="IPR036291">
    <property type="entry name" value="NAD(P)-bd_dom_sf"/>
</dbReference>
<reference evidence="5 6" key="1">
    <citation type="submission" date="2015-01" db="EMBL/GenBank/DDBJ databases">
        <title>The Genome Sequence of Exophiala sideris CBS121828.</title>
        <authorList>
            <consortium name="The Broad Institute Genomics Platform"/>
            <person name="Cuomo C."/>
            <person name="de Hoog S."/>
            <person name="Gorbushina A."/>
            <person name="Stielow B."/>
            <person name="Teixiera M."/>
            <person name="Abouelleil A."/>
            <person name="Chapman S.B."/>
            <person name="Priest M."/>
            <person name="Young S.K."/>
            <person name="Wortman J."/>
            <person name="Nusbaum C."/>
            <person name="Birren B."/>
        </authorList>
    </citation>
    <scope>NUCLEOTIDE SEQUENCE [LARGE SCALE GENOMIC DNA]</scope>
    <source>
        <strain evidence="5 6">CBS 121828</strain>
    </source>
</reference>
<dbReference type="EMBL" id="KN846954">
    <property type="protein sequence ID" value="KIV76958.1"/>
    <property type="molecule type" value="Genomic_DNA"/>
</dbReference>
<gene>
    <name evidence="5" type="ORF">PV11_08802</name>
</gene>
<dbReference type="GO" id="GO:0000166">
    <property type="term" value="F:nucleotide binding"/>
    <property type="evidence" value="ECO:0007669"/>
    <property type="project" value="InterPro"/>
</dbReference>
<evidence type="ECO:0000313" key="6">
    <source>
        <dbReference type="Proteomes" id="UP000053599"/>
    </source>
</evidence>
<dbReference type="PANTHER" id="PTHR43708">
    <property type="entry name" value="CONSERVED EXPRESSED OXIDOREDUCTASE (EUROFUNG)"/>
    <property type="match status" value="1"/>
</dbReference>
<dbReference type="InterPro" id="IPR000683">
    <property type="entry name" value="Gfo/Idh/MocA-like_OxRdtase_N"/>
</dbReference>
<evidence type="ECO:0000256" key="2">
    <source>
        <dbReference type="ARBA" id="ARBA00023002"/>
    </source>
</evidence>
<evidence type="ECO:0000259" key="4">
    <source>
        <dbReference type="Pfam" id="PF02894"/>
    </source>
</evidence>
<evidence type="ECO:0008006" key="7">
    <source>
        <dbReference type="Google" id="ProtNLM"/>
    </source>
</evidence>
<dbReference type="Gene3D" id="3.40.50.720">
    <property type="entry name" value="NAD(P)-binding Rossmann-like Domain"/>
    <property type="match status" value="1"/>
</dbReference>
<comment type="similarity">
    <text evidence="1">Belongs to the Gfo/Idh/MocA family.</text>
</comment>
<evidence type="ECO:0000256" key="1">
    <source>
        <dbReference type="ARBA" id="ARBA00010928"/>
    </source>
</evidence>
<evidence type="ECO:0000259" key="3">
    <source>
        <dbReference type="Pfam" id="PF01408"/>
    </source>
</evidence>
<evidence type="ECO:0000313" key="5">
    <source>
        <dbReference type="EMBL" id="KIV76958.1"/>
    </source>
</evidence>
<dbReference type="OrthoDB" id="2129491at2759"/>
<sequence length="358" mass="39719">MPGAKYNVGIIGYGLSAKTFHIPFINAVEDFNLYAIVQRTPKPNDDASKDHPNIKLYHSTDDLLKDENVHVVVVTTAPNSHLELAKAAMLAKKHVVVEKPFTPTSAEAQELVDVAKAQGVLITVYQNRRWDSDFLTLKKYVEDGTLGRIVEFETHFDRHRPEPPADTWKAHNIPGNGAVYDLGTHLMDQVIHLFGMPQRVTGFVGSQRESNPTGLEDSCTVLLHYPQMLATVKAGVVSPEVKQLRYWVRGVNGSFKKFHLDPQEDQLRKQGLKPGDKGYGLEPEESYGTLNLSKDGKFVSEVAPTVKPATYVEYYRRLAAALNGDASQIPVPPEQAVGLIRLVELARESSKLGKTLDV</sequence>
<dbReference type="GO" id="GO:0016491">
    <property type="term" value="F:oxidoreductase activity"/>
    <property type="evidence" value="ECO:0007669"/>
    <property type="project" value="UniProtKB-KW"/>
</dbReference>
<dbReference type="PANTHER" id="PTHR43708:SF5">
    <property type="entry name" value="CONSERVED EXPRESSED OXIDOREDUCTASE (EUROFUNG)-RELATED"/>
    <property type="match status" value="1"/>
</dbReference>
<dbReference type="STRING" id="1016849.A0A0D1YPQ0"/>
<name>A0A0D1YPQ0_9EURO</name>
<keyword evidence="2" id="KW-0560">Oxidoreductase</keyword>
<feature type="domain" description="Gfo/Idh/MocA-like oxidoreductase C-terminal" evidence="4">
    <location>
        <begin position="138"/>
        <end position="356"/>
    </location>
</feature>
<dbReference type="HOGENOM" id="CLU_023194_19_2_1"/>
<dbReference type="Pfam" id="PF01408">
    <property type="entry name" value="GFO_IDH_MocA"/>
    <property type="match status" value="1"/>
</dbReference>
<feature type="domain" description="Gfo/Idh/MocA-like oxidoreductase N-terminal" evidence="3">
    <location>
        <begin position="7"/>
        <end position="125"/>
    </location>
</feature>
<accession>A0A0D1YPQ0</accession>
<dbReference type="Gene3D" id="3.30.360.10">
    <property type="entry name" value="Dihydrodipicolinate Reductase, domain 2"/>
    <property type="match status" value="1"/>
</dbReference>